<keyword evidence="6 9" id="KW-0326">Glycosidase</keyword>
<evidence type="ECO:0000256" key="4">
    <source>
        <dbReference type="ARBA" id="ARBA00022801"/>
    </source>
</evidence>
<dbReference type="EC" id="3.2.1.2" evidence="3 9"/>
<dbReference type="PANTHER" id="PTHR31352:SF47">
    <property type="entry name" value="BETA-AMYLASE 7"/>
    <property type="match status" value="1"/>
</dbReference>
<dbReference type="Pfam" id="PF01373">
    <property type="entry name" value="Glyco_hydro_14"/>
    <property type="match status" value="1"/>
</dbReference>
<evidence type="ECO:0000256" key="3">
    <source>
        <dbReference type="ARBA" id="ARBA00012594"/>
    </source>
</evidence>
<dbReference type="GO" id="GO:0000272">
    <property type="term" value="P:polysaccharide catabolic process"/>
    <property type="evidence" value="ECO:0007669"/>
    <property type="project" value="UniProtKB-KW"/>
</dbReference>
<evidence type="ECO:0000313" key="12">
    <source>
        <dbReference type="EMBL" id="KMZ67269.1"/>
    </source>
</evidence>
<dbReference type="Proteomes" id="UP000036987">
    <property type="component" value="Unassembled WGS sequence"/>
</dbReference>
<dbReference type="GO" id="GO:0003700">
    <property type="term" value="F:DNA-binding transcription factor activity"/>
    <property type="evidence" value="ECO:0000318"/>
    <property type="project" value="GO_Central"/>
</dbReference>
<keyword evidence="4 9" id="KW-0378">Hydrolase</keyword>
<dbReference type="PANTHER" id="PTHR31352">
    <property type="entry name" value="BETA-AMYLASE 1, CHLOROPLASTIC"/>
    <property type="match status" value="1"/>
</dbReference>
<dbReference type="InterPro" id="IPR001371">
    <property type="entry name" value="Glyco_hydro_14B_pln"/>
</dbReference>
<evidence type="ECO:0000313" key="13">
    <source>
        <dbReference type="Proteomes" id="UP000036987"/>
    </source>
</evidence>
<dbReference type="GO" id="GO:0048831">
    <property type="term" value="P:regulation of shoot system development"/>
    <property type="evidence" value="ECO:0000318"/>
    <property type="project" value="GO_Central"/>
</dbReference>
<feature type="compositionally biased region" description="Acidic residues" evidence="10">
    <location>
        <begin position="9"/>
        <end position="18"/>
    </location>
</feature>
<reference evidence="13" key="1">
    <citation type="journal article" date="2016" name="Nature">
        <title>The genome of the seagrass Zostera marina reveals angiosperm adaptation to the sea.</title>
        <authorList>
            <person name="Olsen J.L."/>
            <person name="Rouze P."/>
            <person name="Verhelst B."/>
            <person name="Lin Y.-C."/>
            <person name="Bayer T."/>
            <person name="Collen J."/>
            <person name="Dattolo E."/>
            <person name="De Paoli E."/>
            <person name="Dittami S."/>
            <person name="Maumus F."/>
            <person name="Michel G."/>
            <person name="Kersting A."/>
            <person name="Lauritano C."/>
            <person name="Lohaus R."/>
            <person name="Toepel M."/>
            <person name="Tonon T."/>
            <person name="Vanneste K."/>
            <person name="Amirebrahimi M."/>
            <person name="Brakel J."/>
            <person name="Bostroem C."/>
            <person name="Chovatia M."/>
            <person name="Grimwood J."/>
            <person name="Jenkins J.W."/>
            <person name="Jueterbock A."/>
            <person name="Mraz A."/>
            <person name="Stam W.T."/>
            <person name="Tice H."/>
            <person name="Bornberg-Bauer E."/>
            <person name="Green P.J."/>
            <person name="Pearson G.A."/>
            <person name="Procaccini G."/>
            <person name="Duarte C.M."/>
            <person name="Schmutz J."/>
            <person name="Reusch T.B.H."/>
            <person name="Van de Peer Y."/>
        </authorList>
    </citation>
    <scope>NUCLEOTIDE SEQUENCE [LARGE SCALE GENOMIC DNA]</scope>
    <source>
        <strain evidence="13">cv. Finnish</strain>
    </source>
</reference>
<dbReference type="InterPro" id="IPR008540">
    <property type="entry name" value="BES1_N"/>
</dbReference>
<dbReference type="SUPFAM" id="SSF51445">
    <property type="entry name" value="(Trans)glycosidases"/>
    <property type="match status" value="1"/>
</dbReference>
<dbReference type="PROSITE" id="PS00506">
    <property type="entry name" value="BETA_AMYLASE_1"/>
    <property type="match status" value="1"/>
</dbReference>
<dbReference type="PRINTS" id="PR00750">
    <property type="entry name" value="BETAAMYLASE"/>
</dbReference>
<organism evidence="12 13">
    <name type="scientific">Zostera marina</name>
    <name type="common">Eelgrass</name>
    <dbReference type="NCBI Taxonomy" id="29655"/>
    <lineage>
        <taxon>Eukaryota</taxon>
        <taxon>Viridiplantae</taxon>
        <taxon>Streptophyta</taxon>
        <taxon>Embryophyta</taxon>
        <taxon>Tracheophyta</taxon>
        <taxon>Spermatophyta</taxon>
        <taxon>Magnoliopsida</taxon>
        <taxon>Liliopsida</taxon>
        <taxon>Zosteraceae</taxon>
        <taxon>Zostera</taxon>
    </lineage>
</organism>
<dbReference type="InterPro" id="IPR017853">
    <property type="entry name" value="GH"/>
</dbReference>
<dbReference type="PRINTS" id="PR00842">
    <property type="entry name" value="GLHYDLASE14B"/>
</dbReference>
<name>A0A0K9PE86_ZOSMR</name>
<dbReference type="InterPro" id="IPR001554">
    <property type="entry name" value="Glyco_hydro_14"/>
</dbReference>
<dbReference type="GO" id="GO:0016161">
    <property type="term" value="F:beta-amylase activity"/>
    <property type="evidence" value="ECO:0007669"/>
    <property type="project" value="UniProtKB-EC"/>
</dbReference>
<dbReference type="Gene3D" id="3.20.20.80">
    <property type="entry name" value="Glycosidases"/>
    <property type="match status" value="1"/>
</dbReference>
<evidence type="ECO:0000256" key="10">
    <source>
        <dbReference type="SAM" id="MobiDB-lite"/>
    </source>
</evidence>
<dbReference type="OrthoDB" id="1660156at2759"/>
<feature type="active site" description="Proton donor" evidence="8">
    <location>
        <position position="392"/>
    </location>
</feature>
<sequence length="650" mass="73935">MEEKVGGSSEEDEEEEGMYIDMGIKEEEDGENSHDGILMEGHQTQTQTQQGKRCRPKEEKERTKLRERHRRAITARILAGLRRHGNYNLRIRADINDVIGALAREAGWTVFPDGTTIPSQSTVQTRRPITQIPPLQTVSPCDMRSQPYHMKEVYVPPTSSLNMSSECCRKKGMGSGERVGSVENSPLVEGRLVGNGVKQLNDMSSKEQERDFTGTSYVPVFVMLPLGIINLKCELINPDALLKNLRLLKSINIDGVMVGCWWGIVEAHAPQNYNWNGYYQLFQIARDVKLKIKVAMSFHECGGNVGDDVCIPLPRWVEEIGRSNPDIYFTDREGRRNTECLTWGIDKERVLRGRTAVEVYYDFMRSFRVELDGFFEDGVISDIEIGLGPCGELRYPSCPTKNGWRYPGIGEFQCYDQYLLKSLRKAARDRGHSWLAKGPDNAGTYNSHPHETGFFCDGGEYERYYGRFFLKWYSQVLLDHADRVLYMAKLVFEGTCIAAKLSGIHWWYKTASHAAELIAGFYNPSIRDGYSSVAAILRAHKTTLNFACTIDQHENFPEAMSDPEGLVWQVLNAAWDASIAVSSENTFPCYDRNGYNKILENAKPYDNPDGRHLAAFTYLRLSPVLMNRENFLEFERFVKKIHGVVIDNQV</sequence>
<dbReference type="EMBL" id="LFYR01000915">
    <property type="protein sequence ID" value="KMZ67269.1"/>
    <property type="molecule type" value="Genomic_DNA"/>
</dbReference>
<evidence type="ECO:0000256" key="8">
    <source>
        <dbReference type="PIRSR" id="PIRSR601554-1"/>
    </source>
</evidence>
<comment type="similarity">
    <text evidence="2 9">Belongs to the glycosyl hydrolase 14 family.</text>
</comment>
<dbReference type="InterPro" id="IPR018238">
    <property type="entry name" value="Glyco_hydro_14_CS"/>
</dbReference>
<proteinExistence type="inferred from homology"/>
<protein>
    <recommendedName>
        <fullName evidence="3 9">Beta-amylase</fullName>
        <ecNumber evidence="3 9">3.2.1.2</ecNumber>
    </recommendedName>
</protein>
<keyword evidence="13" id="KW-1185">Reference proteome</keyword>
<accession>A0A0K9PE86</accession>
<gene>
    <name evidence="12" type="ORF">ZOSMA_26G00160</name>
</gene>
<comment type="catalytic activity">
    <reaction evidence="1 9">
        <text>Hydrolysis of (1-&gt;4)-alpha-D-glucosidic linkages in polysaccharides so as to remove successive maltose units from the non-reducing ends of the chains.</text>
        <dbReference type="EC" id="3.2.1.2"/>
    </reaction>
</comment>
<comment type="caution">
    <text evidence="12">The sequence shown here is derived from an EMBL/GenBank/DDBJ whole genome shotgun (WGS) entry which is preliminary data.</text>
</comment>
<dbReference type="AlphaFoldDB" id="A0A0K9PE86"/>
<evidence type="ECO:0000256" key="5">
    <source>
        <dbReference type="ARBA" id="ARBA00023277"/>
    </source>
</evidence>
<feature type="domain" description="BES1/BZR1 plant transcription factor N-terminal" evidence="11">
    <location>
        <begin position="52"/>
        <end position="151"/>
    </location>
</feature>
<evidence type="ECO:0000256" key="1">
    <source>
        <dbReference type="ARBA" id="ARBA00000546"/>
    </source>
</evidence>
<dbReference type="STRING" id="29655.A0A0K9PE86"/>
<evidence type="ECO:0000256" key="6">
    <source>
        <dbReference type="ARBA" id="ARBA00023295"/>
    </source>
</evidence>
<keyword evidence="7 9" id="KW-0624">Polysaccharide degradation</keyword>
<dbReference type="OMA" id="YKRLFHM"/>
<feature type="active site" description="Proton acceptor" evidence="8">
    <location>
        <position position="584"/>
    </location>
</feature>
<keyword evidence="5 9" id="KW-0119">Carbohydrate metabolism</keyword>
<evidence type="ECO:0000256" key="7">
    <source>
        <dbReference type="ARBA" id="ARBA00023326"/>
    </source>
</evidence>
<evidence type="ECO:0000256" key="9">
    <source>
        <dbReference type="RuleBase" id="RU000509"/>
    </source>
</evidence>
<evidence type="ECO:0000256" key="2">
    <source>
        <dbReference type="ARBA" id="ARBA00005652"/>
    </source>
</evidence>
<evidence type="ECO:0000259" key="11">
    <source>
        <dbReference type="Pfam" id="PF05687"/>
    </source>
</evidence>
<feature type="region of interest" description="Disordered" evidence="10">
    <location>
        <begin position="1"/>
        <end position="64"/>
    </location>
</feature>
<dbReference type="GO" id="GO:0005634">
    <property type="term" value="C:nucleus"/>
    <property type="evidence" value="ECO:0000318"/>
    <property type="project" value="GO_Central"/>
</dbReference>
<dbReference type="Pfam" id="PF05687">
    <property type="entry name" value="BES1_N"/>
    <property type="match status" value="1"/>
</dbReference>